<evidence type="ECO:0000313" key="3">
    <source>
        <dbReference type="Proteomes" id="UP000527355"/>
    </source>
</evidence>
<reference evidence="2 3" key="1">
    <citation type="journal article" date="2020" name="Nature">
        <title>Six reference-quality genomes reveal evolution of bat adaptations.</title>
        <authorList>
            <person name="Jebb D."/>
            <person name="Huang Z."/>
            <person name="Pippel M."/>
            <person name="Hughes G.M."/>
            <person name="Lavrichenko K."/>
            <person name="Devanna P."/>
            <person name="Winkler S."/>
            <person name="Jermiin L.S."/>
            <person name="Skirmuntt E.C."/>
            <person name="Katzourakis A."/>
            <person name="Burkitt-Gray L."/>
            <person name="Ray D.A."/>
            <person name="Sullivan K.A.M."/>
            <person name="Roscito J.G."/>
            <person name="Kirilenko B.M."/>
            <person name="Davalos L.M."/>
            <person name="Corthals A.P."/>
            <person name="Power M.L."/>
            <person name="Jones G."/>
            <person name="Ransome R.D."/>
            <person name="Dechmann D.K.N."/>
            <person name="Locatelli A.G."/>
            <person name="Puechmaille S.J."/>
            <person name="Fedrigo O."/>
            <person name="Jarvis E.D."/>
            <person name="Hiller M."/>
            <person name="Vernes S.C."/>
            <person name="Myers E.W."/>
            <person name="Teeling E.C."/>
        </authorList>
    </citation>
    <scope>NUCLEOTIDE SEQUENCE [LARGE SCALE GENOMIC DNA]</scope>
    <source>
        <strain evidence="2">MMyoMyo1</strain>
        <tissue evidence="2">Flight muscle</tissue>
    </source>
</reference>
<evidence type="ECO:0000313" key="2">
    <source>
        <dbReference type="EMBL" id="KAF6282397.1"/>
    </source>
</evidence>
<dbReference type="EMBL" id="JABWUV010000020">
    <property type="protein sequence ID" value="KAF6282397.1"/>
    <property type="molecule type" value="Genomic_DNA"/>
</dbReference>
<comment type="caution">
    <text evidence="2">The sequence shown here is derived from an EMBL/GenBank/DDBJ whole genome shotgun (WGS) entry which is preliminary data.</text>
</comment>
<evidence type="ECO:0000256" key="1">
    <source>
        <dbReference type="SAM" id="MobiDB-lite"/>
    </source>
</evidence>
<dbReference type="Proteomes" id="UP000527355">
    <property type="component" value="Unassembled WGS sequence"/>
</dbReference>
<proteinExistence type="predicted"/>
<name>A0A7J7S2D4_MYOMY</name>
<protein>
    <submittedName>
        <fullName evidence="2">Uncharacterized protein</fullName>
    </submittedName>
</protein>
<keyword evidence="3" id="KW-1185">Reference proteome</keyword>
<gene>
    <name evidence="2" type="ORF">mMyoMyo1_010042</name>
</gene>
<feature type="region of interest" description="Disordered" evidence="1">
    <location>
        <begin position="53"/>
        <end position="128"/>
    </location>
</feature>
<accession>A0A7J7S2D4</accession>
<organism evidence="2 3">
    <name type="scientific">Myotis myotis</name>
    <name type="common">Greater mouse-eared bat</name>
    <name type="synonym">Vespertilio myotis</name>
    <dbReference type="NCBI Taxonomy" id="51298"/>
    <lineage>
        <taxon>Eukaryota</taxon>
        <taxon>Metazoa</taxon>
        <taxon>Chordata</taxon>
        <taxon>Craniata</taxon>
        <taxon>Vertebrata</taxon>
        <taxon>Euteleostomi</taxon>
        <taxon>Mammalia</taxon>
        <taxon>Eutheria</taxon>
        <taxon>Laurasiatheria</taxon>
        <taxon>Chiroptera</taxon>
        <taxon>Yangochiroptera</taxon>
        <taxon>Vespertilionidae</taxon>
        <taxon>Myotis</taxon>
    </lineage>
</organism>
<dbReference type="AlphaFoldDB" id="A0A7J7S2D4"/>
<sequence>MGLWGSTWEPGAGSWMPARCLGAAGTNTDRALLPACGSGREHQARAWFCPLRSSRDHVPDPSLSKGVSSPSWEVAPHAQDSGLVLSLEPGGPGRRDAGSSLRRFSGSLDNSPKTLVFPPPGMQTLVDG</sequence>